<gene>
    <name evidence="2" type="ORF">AP3564_02205</name>
    <name evidence="3" type="ORF">AZI98_00190</name>
</gene>
<keyword evidence="4" id="KW-1185">Reference proteome</keyword>
<dbReference type="RefSeq" id="WP_063386279.1">
    <property type="nucleotide sequence ID" value="NZ_CP017703.1"/>
</dbReference>
<sequence>MNYTKRLNEYYAVIFTSERTEGDNGYEEMAKEMDQLVSKQPGFLGAESARNENGYGITVSYWESLDDIKRWKENALHKAAQDKGRKEWYKRYTIRICKVEEERVFHI</sequence>
<accession>A0A165Z993</accession>
<evidence type="ECO:0000313" key="2">
    <source>
        <dbReference type="EMBL" id="ASS89237.1"/>
    </source>
</evidence>
<dbReference type="Proteomes" id="UP000214606">
    <property type="component" value="Chromosome"/>
</dbReference>
<dbReference type="AlphaFoldDB" id="A0A165Z993"/>
<dbReference type="STRING" id="33936.AZI98_00190"/>
<dbReference type="InterPro" id="IPR007138">
    <property type="entry name" value="ABM_dom"/>
</dbReference>
<dbReference type="OrthoDB" id="9798439at2"/>
<keyword evidence="2" id="KW-0503">Monooxygenase</keyword>
<dbReference type="PANTHER" id="PTHR37811:SF2">
    <property type="entry name" value="ABM DOMAIN-CONTAINING PROTEIN"/>
    <property type="match status" value="1"/>
</dbReference>
<dbReference type="InterPro" id="IPR052936">
    <property type="entry name" value="Jasmonate_Hydroxylase-like"/>
</dbReference>
<feature type="domain" description="ABM" evidence="1">
    <location>
        <begin position="10"/>
        <end position="96"/>
    </location>
</feature>
<evidence type="ECO:0000259" key="1">
    <source>
        <dbReference type="PROSITE" id="PS51725"/>
    </source>
</evidence>
<evidence type="ECO:0000313" key="4">
    <source>
        <dbReference type="Proteomes" id="UP000076476"/>
    </source>
</evidence>
<reference evidence="3 4" key="1">
    <citation type="submission" date="2016-04" db="EMBL/GenBank/DDBJ databases">
        <title>Draft genome sequence of Aeribacillus pallidus 8m3 from petroleum reservoir.</title>
        <authorList>
            <person name="Poltaraus A.B."/>
            <person name="Nazina T.N."/>
            <person name="Tourova T.P."/>
            <person name="Malakho S.M."/>
            <person name="Korshunova A.V."/>
            <person name="Sokolova D.S."/>
        </authorList>
    </citation>
    <scope>NUCLEOTIDE SEQUENCE [LARGE SCALE GENOMIC DNA]</scope>
    <source>
        <strain evidence="3 4">8m3</strain>
    </source>
</reference>
<organism evidence="3 4">
    <name type="scientific">Aeribacillus pallidus</name>
    <dbReference type="NCBI Taxonomy" id="33936"/>
    <lineage>
        <taxon>Bacteria</taxon>
        <taxon>Bacillati</taxon>
        <taxon>Bacillota</taxon>
        <taxon>Bacilli</taxon>
        <taxon>Bacillales</taxon>
        <taxon>Bacillaceae</taxon>
        <taxon>Aeribacillus</taxon>
    </lineage>
</organism>
<protein>
    <submittedName>
        <fullName evidence="2">Antibiotic biosynthesis monooxygenase</fullName>
    </submittedName>
    <submittedName>
        <fullName evidence="3">JEMB protein</fullName>
    </submittedName>
</protein>
<dbReference type="Proteomes" id="UP000076476">
    <property type="component" value="Unassembled WGS sequence"/>
</dbReference>
<dbReference type="PROSITE" id="PS51725">
    <property type="entry name" value="ABM"/>
    <property type="match status" value="1"/>
</dbReference>
<reference evidence="2 5" key="2">
    <citation type="submission" date="2016-10" db="EMBL/GenBank/DDBJ databases">
        <title>The whole genome sequencing and assembly of Aeribacillus pallidus KCTC3564 strain.</title>
        <authorList>
            <person name="Lee Y.-J."/>
            <person name="Park M.-K."/>
            <person name="Yi H."/>
            <person name="Bahn Y.-S."/>
            <person name="Kim J.F."/>
            <person name="Lee D.-W."/>
        </authorList>
    </citation>
    <scope>NUCLEOTIDE SEQUENCE [LARGE SCALE GENOMIC DNA]</scope>
    <source>
        <strain evidence="2 5">KCTC3564</strain>
    </source>
</reference>
<dbReference type="EMBL" id="LWBR01000001">
    <property type="protein sequence ID" value="KZN97999.1"/>
    <property type="molecule type" value="Genomic_DNA"/>
</dbReference>
<dbReference type="EMBL" id="CP017703">
    <property type="protein sequence ID" value="ASS89237.1"/>
    <property type="molecule type" value="Genomic_DNA"/>
</dbReference>
<proteinExistence type="predicted"/>
<name>A0A165Z993_9BACI</name>
<keyword evidence="2" id="KW-0560">Oxidoreductase</keyword>
<dbReference type="Gene3D" id="3.30.70.100">
    <property type="match status" value="1"/>
</dbReference>
<dbReference type="GO" id="GO:0004497">
    <property type="term" value="F:monooxygenase activity"/>
    <property type="evidence" value="ECO:0007669"/>
    <property type="project" value="UniProtKB-KW"/>
</dbReference>
<evidence type="ECO:0000313" key="5">
    <source>
        <dbReference type="Proteomes" id="UP000214606"/>
    </source>
</evidence>
<dbReference type="KEGG" id="apak:AP3564_02205"/>
<evidence type="ECO:0000313" key="3">
    <source>
        <dbReference type="EMBL" id="KZN97999.1"/>
    </source>
</evidence>
<dbReference type="Pfam" id="PF03992">
    <property type="entry name" value="ABM"/>
    <property type="match status" value="1"/>
</dbReference>
<dbReference type="GeneID" id="301127355"/>
<dbReference type="SUPFAM" id="SSF54909">
    <property type="entry name" value="Dimeric alpha+beta barrel"/>
    <property type="match status" value="1"/>
</dbReference>
<dbReference type="InterPro" id="IPR011008">
    <property type="entry name" value="Dimeric_a/b-barrel"/>
</dbReference>
<dbReference type="PANTHER" id="PTHR37811">
    <property type="entry name" value="BLL5343 PROTEIN"/>
    <property type="match status" value="1"/>
</dbReference>